<dbReference type="InterPro" id="IPR011583">
    <property type="entry name" value="Chitinase_II/V-like_cat"/>
</dbReference>
<organism evidence="6 7">
    <name type="scientific">Lottia gigantea</name>
    <name type="common">Giant owl limpet</name>
    <dbReference type="NCBI Taxonomy" id="225164"/>
    <lineage>
        <taxon>Eukaryota</taxon>
        <taxon>Metazoa</taxon>
        <taxon>Spiralia</taxon>
        <taxon>Lophotrochozoa</taxon>
        <taxon>Mollusca</taxon>
        <taxon>Gastropoda</taxon>
        <taxon>Patellogastropoda</taxon>
        <taxon>Lottioidea</taxon>
        <taxon>Lottiidae</taxon>
        <taxon>Lottia</taxon>
    </lineage>
</organism>
<keyword evidence="1 3" id="KW-0378">Hydrolase</keyword>
<evidence type="ECO:0000256" key="1">
    <source>
        <dbReference type="ARBA" id="ARBA00022801"/>
    </source>
</evidence>
<dbReference type="EMBL" id="KB199905">
    <property type="protein sequence ID" value="ESP03970.1"/>
    <property type="molecule type" value="Genomic_DNA"/>
</dbReference>
<dbReference type="HOGENOM" id="CLU_002833_3_1_1"/>
<dbReference type="OrthoDB" id="76388at2759"/>
<reference evidence="6 7" key="1">
    <citation type="journal article" date="2013" name="Nature">
        <title>Insights into bilaterian evolution from three spiralian genomes.</title>
        <authorList>
            <person name="Simakov O."/>
            <person name="Marletaz F."/>
            <person name="Cho S.J."/>
            <person name="Edsinger-Gonzales E."/>
            <person name="Havlak P."/>
            <person name="Hellsten U."/>
            <person name="Kuo D.H."/>
            <person name="Larsson T."/>
            <person name="Lv J."/>
            <person name="Arendt D."/>
            <person name="Savage R."/>
            <person name="Osoegawa K."/>
            <person name="de Jong P."/>
            <person name="Grimwood J."/>
            <person name="Chapman J.A."/>
            <person name="Shapiro H."/>
            <person name="Aerts A."/>
            <person name="Otillar R.P."/>
            <person name="Terry A.Y."/>
            <person name="Boore J.L."/>
            <person name="Grigoriev I.V."/>
            <person name="Lindberg D.R."/>
            <person name="Seaver E.C."/>
            <person name="Weisblat D.A."/>
            <person name="Putnam N.H."/>
            <person name="Rokhsar D.S."/>
        </authorList>
    </citation>
    <scope>NUCLEOTIDE SEQUENCE [LARGE SCALE GENOMIC DNA]</scope>
</reference>
<dbReference type="GO" id="GO:0005576">
    <property type="term" value="C:extracellular region"/>
    <property type="evidence" value="ECO:0007669"/>
    <property type="project" value="TreeGrafter"/>
</dbReference>
<gene>
    <name evidence="6" type="ORF">LOTGIDRAFT_110289</name>
</gene>
<dbReference type="PANTHER" id="PTHR11177">
    <property type="entry name" value="CHITINASE"/>
    <property type="match status" value="1"/>
</dbReference>
<dbReference type="InterPro" id="IPR001579">
    <property type="entry name" value="Glyco_hydro_18_chit_AS"/>
</dbReference>
<proteinExistence type="inferred from homology"/>
<evidence type="ECO:0000256" key="3">
    <source>
        <dbReference type="RuleBase" id="RU000489"/>
    </source>
</evidence>
<comment type="similarity">
    <text evidence="4">Belongs to the glycosyl hydrolase 18 family.</text>
</comment>
<dbReference type="PANTHER" id="PTHR11177:SF317">
    <property type="entry name" value="CHITINASE 12-RELATED"/>
    <property type="match status" value="1"/>
</dbReference>
<feature type="non-terminal residue" evidence="6">
    <location>
        <position position="1"/>
    </location>
</feature>
<dbReference type="GO" id="GO:0008061">
    <property type="term" value="F:chitin binding"/>
    <property type="evidence" value="ECO:0007669"/>
    <property type="project" value="InterPro"/>
</dbReference>
<dbReference type="InterPro" id="IPR029070">
    <property type="entry name" value="Chitinase_insertion_sf"/>
</dbReference>
<dbReference type="KEGG" id="lgi:LOTGIDRAFT_110289"/>
<keyword evidence="7" id="KW-1185">Reference proteome</keyword>
<evidence type="ECO:0000256" key="4">
    <source>
        <dbReference type="RuleBase" id="RU004453"/>
    </source>
</evidence>
<accession>V4CNJ9</accession>
<dbReference type="GO" id="GO:0006032">
    <property type="term" value="P:chitin catabolic process"/>
    <property type="evidence" value="ECO:0007669"/>
    <property type="project" value="TreeGrafter"/>
</dbReference>
<dbReference type="GO" id="GO:0004568">
    <property type="term" value="F:chitinase activity"/>
    <property type="evidence" value="ECO:0007669"/>
    <property type="project" value="UniProtKB-ARBA"/>
</dbReference>
<dbReference type="InterPro" id="IPR050314">
    <property type="entry name" value="Glycosyl_Hydrlase_18"/>
</dbReference>
<dbReference type="PROSITE" id="PS51910">
    <property type="entry name" value="GH18_2"/>
    <property type="match status" value="1"/>
</dbReference>
<sequence length="380" mass="43176">YKRVCYYGSWEIYKTGIYKFTADNISHLDLCTHYIYSFAGNASNRTRANIIICISVGYKKLTDKKRINPDMKVILAVGGWAFGVKEFSDLVKTNASIDLFCENAVKYLRKWRFDGVDIDWEYPANRGSPASDKKNFATLLEKLRKRFDREARETGRPRLLLSSAVPITKSIVDSGFDKKRIGKAVDFLNVMVYDLYNTFSNKVGHHAALYPRTDATGEDLQLNAEWGMRYWAEEIEKEKLILGLPTYSRTFTMNTTVNQPGNWSLSSGVAFTTVTTANYYEICKKLKEGEWTEGWDDEQSVPFAFTGTEWSGYDNERSVKAKAEFVKDNQYGGLMVWQLASDDFPGTACGKGKFPIVSAMKKSLEGSRGKNSVFSRNFDP</sequence>
<dbReference type="SUPFAM" id="SSF54556">
    <property type="entry name" value="Chitinase insertion domain"/>
    <property type="match status" value="1"/>
</dbReference>
<dbReference type="GeneID" id="20230571"/>
<protein>
    <recommendedName>
        <fullName evidence="5">GH18 domain-containing protein</fullName>
    </recommendedName>
</protein>
<dbReference type="STRING" id="225164.V4CNJ9"/>
<dbReference type="OMA" id="YEICKET"/>
<evidence type="ECO:0000313" key="6">
    <source>
        <dbReference type="EMBL" id="ESP03970.1"/>
    </source>
</evidence>
<dbReference type="Gene3D" id="3.10.50.10">
    <property type="match status" value="1"/>
</dbReference>
<evidence type="ECO:0000256" key="2">
    <source>
        <dbReference type="ARBA" id="ARBA00023295"/>
    </source>
</evidence>
<feature type="domain" description="GH18" evidence="5">
    <location>
        <begin position="1"/>
        <end position="367"/>
    </location>
</feature>
<dbReference type="AlphaFoldDB" id="V4CNJ9"/>
<keyword evidence="2 3" id="KW-0326">Glycosidase</keyword>
<dbReference type="RefSeq" id="XP_009045452.1">
    <property type="nucleotide sequence ID" value="XM_009047204.1"/>
</dbReference>
<dbReference type="SMART" id="SM00636">
    <property type="entry name" value="Glyco_18"/>
    <property type="match status" value="1"/>
</dbReference>
<dbReference type="InterPro" id="IPR001223">
    <property type="entry name" value="Glyco_hydro18_cat"/>
</dbReference>
<dbReference type="SUPFAM" id="SSF51445">
    <property type="entry name" value="(Trans)glycosidases"/>
    <property type="match status" value="1"/>
</dbReference>
<dbReference type="CTD" id="20230571"/>
<dbReference type="Pfam" id="PF00704">
    <property type="entry name" value="Glyco_hydro_18"/>
    <property type="match status" value="1"/>
</dbReference>
<name>V4CNJ9_LOTGI</name>
<dbReference type="InterPro" id="IPR017853">
    <property type="entry name" value="GH"/>
</dbReference>
<dbReference type="PROSITE" id="PS01095">
    <property type="entry name" value="GH18_1"/>
    <property type="match status" value="1"/>
</dbReference>
<dbReference type="Gene3D" id="3.20.20.80">
    <property type="entry name" value="Glycosidases"/>
    <property type="match status" value="1"/>
</dbReference>
<evidence type="ECO:0000313" key="7">
    <source>
        <dbReference type="Proteomes" id="UP000030746"/>
    </source>
</evidence>
<dbReference type="GO" id="GO:0005975">
    <property type="term" value="P:carbohydrate metabolic process"/>
    <property type="evidence" value="ECO:0007669"/>
    <property type="project" value="InterPro"/>
</dbReference>
<dbReference type="Proteomes" id="UP000030746">
    <property type="component" value="Unassembled WGS sequence"/>
</dbReference>
<evidence type="ECO:0000259" key="5">
    <source>
        <dbReference type="PROSITE" id="PS51910"/>
    </source>
</evidence>